<dbReference type="GO" id="GO:0006508">
    <property type="term" value="P:proteolysis"/>
    <property type="evidence" value="ECO:0007669"/>
    <property type="project" value="InterPro"/>
</dbReference>
<dbReference type="GO" id="GO:0043171">
    <property type="term" value="P:peptide catabolic process"/>
    <property type="evidence" value="ECO:0007669"/>
    <property type="project" value="TreeGrafter"/>
</dbReference>
<dbReference type="InterPro" id="IPR050344">
    <property type="entry name" value="Peptidase_M1_aminopeptidases"/>
</dbReference>
<organism evidence="3 4">
    <name type="scientific">Prunus armeniaca</name>
    <name type="common">Apricot</name>
    <name type="synonym">Armeniaca vulgaris</name>
    <dbReference type="NCBI Taxonomy" id="36596"/>
    <lineage>
        <taxon>Eukaryota</taxon>
        <taxon>Viridiplantae</taxon>
        <taxon>Streptophyta</taxon>
        <taxon>Embryophyta</taxon>
        <taxon>Tracheophyta</taxon>
        <taxon>Spermatophyta</taxon>
        <taxon>Magnoliopsida</taxon>
        <taxon>eudicotyledons</taxon>
        <taxon>Gunneridae</taxon>
        <taxon>Pentapetalae</taxon>
        <taxon>rosids</taxon>
        <taxon>fabids</taxon>
        <taxon>Rosales</taxon>
        <taxon>Rosaceae</taxon>
        <taxon>Amygdaloideae</taxon>
        <taxon>Amygdaleae</taxon>
        <taxon>Prunus</taxon>
    </lineage>
</organism>
<accession>A0A6J5WCP1</accession>
<gene>
    <name evidence="3" type="ORF">ORAREDHAP_LOCUS8909</name>
</gene>
<evidence type="ECO:0000259" key="2">
    <source>
        <dbReference type="Pfam" id="PF17900"/>
    </source>
</evidence>
<dbReference type="InterPro" id="IPR042097">
    <property type="entry name" value="Aminopeptidase_N-like_N_sf"/>
</dbReference>
<dbReference type="PANTHER" id="PTHR11533">
    <property type="entry name" value="PROTEASE M1 ZINC METALLOPROTEASE"/>
    <property type="match status" value="1"/>
</dbReference>
<feature type="domain" description="Aminopeptidase N-like N-terminal" evidence="2">
    <location>
        <begin position="94"/>
        <end position="197"/>
    </location>
</feature>
<dbReference type="Gene3D" id="2.60.40.1730">
    <property type="entry name" value="tricorn interacting facor f3 domain"/>
    <property type="match status" value="1"/>
</dbReference>
<dbReference type="InterPro" id="IPR027417">
    <property type="entry name" value="P-loop_NTPase"/>
</dbReference>
<dbReference type="InterPro" id="IPR003959">
    <property type="entry name" value="ATPase_AAA_core"/>
</dbReference>
<dbReference type="GO" id="GO:0016020">
    <property type="term" value="C:membrane"/>
    <property type="evidence" value="ECO:0007669"/>
    <property type="project" value="TreeGrafter"/>
</dbReference>
<dbReference type="GO" id="GO:0070006">
    <property type="term" value="F:metalloaminopeptidase activity"/>
    <property type="evidence" value="ECO:0007669"/>
    <property type="project" value="TreeGrafter"/>
</dbReference>
<dbReference type="GO" id="GO:0042277">
    <property type="term" value="F:peptide binding"/>
    <property type="evidence" value="ECO:0007669"/>
    <property type="project" value="TreeGrafter"/>
</dbReference>
<feature type="domain" description="ATPase AAA-type core" evidence="1">
    <location>
        <begin position="1"/>
        <end position="81"/>
    </location>
</feature>
<protein>
    <submittedName>
        <fullName evidence="3">Uncharacterized protein</fullName>
    </submittedName>
</protein>
<dbReference type="Pfam" id="PF17900">
    <property type="entry name" value="Peptidase_M1_N"/>
    <property type="match status" value="1"/>
</dbReference>
<dbReference type="GO" id="GO:0008270">
    <property type="term" value="F:zinc ion binding"/>
    <property type="evidence" value="ECO:0007669"/>
    <property type="project" value="TreeGrafter"/>
</dbReference>
<dbReference type="GO" id="GO:0005615">
    <property type="term" value="C:extracellular space"/>
    <property type="evidence" value="ECO:0007669"/>
    <property type="project" value="TreeGrafter"/>
</dbReference>
<dbReference type="PANTHER" id="PTHR11533:SF174">
    <property type="entry name" value="PUROMYCIN-SENSITIVE AMINOPEPTIDASE-RELATED"/>
    <property type="match status" value="1"/>
</dbReference>
<evidence type="ECO:0000313" key="4">
    <source>
        <dbReference type="Proteomes" id="UP000507245"/>
    </source>
</evidence>
<reference evidence="4" key="1">
    <citation type="journal article" date="2020" name="Genome Biol.">
        <title>Gamete binning: chromosome-level and haplotype-resolved genome assembly enabled by high-throughput single-cell sequencing of gamete genomes.</title>
        <authorList>
            <person name="Campoy J.A."/>
            <person name="Sun H."/>
            <person name="Goel M."/>
            <person name="Jiao W.-B."/>
            <person name="Folz-Donahue K."/>
            <person name="Wang N."/>
            <person name="Rubio M."/>
            <person name="Liu C."/>
            <person name="Kukat C."/>
            <person name="Ruiz D."/>
            <person name="Huettel B."/>
            <person name="Schneeberger K."/>
        </authorList>
    </citation>
    <scope>NUCLEOTIDE SEQUENCE [LARGE SCALE GENOMIC DNA]</scope>
    <source>
        <strain evidence="4">cv. Rojo Pasion</strain>
    </source>
</reference>
<dbReference type="OrthoDB" id="10031169at2759"/>
<dbReference type="GO" id="GO:0005737">
    <property type="term" value="C:cytoplasm"/>
    <property type="evidence" value="ECO:0007669"/>
    <property type="project" value="TreeGrafter"/>
</dbReference>
<dbReference type="GO" id="GO:0005524">
    <property type="term" value="F:ATP binding"/>
    <property type="evidence" value="ECO:0007669"/>
    <property type="project" value="InterPro"/>
</dbReference>
<name>A0A6J5WCP1_PRUAR</name>
<dbReference type="EMBL" id="CAEKKB010000001">
    <property type="protein sequence ID" value="CAB4297154.1"/>
    <property type="molecule type" value="Genomic_DNA"/>
</dbReference>
<dbReference type="PRINTS" id="PR00756">
    <property type="entry name" value="ALADIPTASE"/>
</dbReference>
<dbReference type="AlphaFoldDB" id="A0A6J5WCP1"/>
<dbReference type="InterPro" id="IPR045357">
    <property type="entry name" value="Aminopeptidase_N-like_N"/>
</dbReference>
<dbReference type="Pfam" id="PF00004">
    <property type="entry name" value="AAA"/>
    <property type="match status" value="1"/>
</dbReference>
<evidence type="ECO:0000313" key="3">
    <source>
        <dbReference type="EMBL" id="CAB4297154.1"/>
    </source>
</evidence>
<proteinExistence type="predicted"/>
<sequence length="254" mass="28013">MARAVASEARLTFLAVEGPELLSKWVGESEKAVKSLFAKATTNAPAIIFLDEIDSLSAIRQGLASDRVTSQLFFELEDLHARDCCYKKTGQTLSTQGVLGIGFEGILNDKMKGFYRSTYEHKGEKKNMAVTQFEPVDARRCFPCWDEPAWKATFKIRLDDVPSELVALSNMPVVEEKVHGHLKTVSFQASPIRSTYLVAVVVGLLDYVEDHTADVQPFLGGVTFHLVIGVKVRVYCQVGKANPGKFALNVAVKT</sequence>
<dbReference type="InterPro" id="IPR001930">
    <property type="entry name" value="Peptidase_M1"/>
</dbReference>
<dbReference type="SUPFAM" id="SSF63737">
    <property type="entry name" value="Leukotriene A4 hydrolase N-terminal domain"/>
    <property type="match status" value="1"/>
</dbReference>
<dbReference type="Proteomes" id="UP000507245">
    <property type="component" value="Unassembled WGS sequence"/>
</dbReference>
<keyword evidence="4" id="KW-1185">Reference proteome</keyword>
<dbReference type="GO" id="GO:0016887">
    <property type="term" value="F:ATP hydrolysis activity"/>
    <property type="evidence" value="ECO:0007669"/>
    <property type="project" value="InterPro"/>
</dbReference>
<dbReference type="SUPFAM" id="SSF52540">
    <property type="entry name" value="P-loop containing nucleoside triphosphate hydrolases"/>
    <property type="match status" value="1"/>
</dbReference>
<evidence type="ECO:0000259" key="1">
    <source>
        <dbReference type="Pfam" id="PF00004"/>
    </source>
</evidence>